<dbReference type="Proteomes" id="UP000829364">
    <property type="component" value="Chromosome 8"/>
</dbReference>
<protein>
    <submittedName>
        <fullName evidence="2">Uncharacterized protein</fullName>
    </submittedName>
</protein>
<dbReference type="KEGG" id="ptkz:JDV02_008595"/>
<dbReference type="GeneID" id="72070541"/>
<dbReference type="RefSeq" id="XP_047846213.1">
    <property type="nucleotide sequence ID" value="XM_047990206.1"/>
</dbReference>
<evidence type="ECO:0000313" key="2">
    <source>
        <dbReference type="EMBL" id="UNI22732.1"/>
    </source>
</evidence>
<dbReference type="AlphaFoldDB" id="A0A9Q8QQP5"/>
<feature type="compositionally biased region" description="Basic and acidic residues" evidence="1">
    <location>
        <begin position="31"/>
        <end position="42"/>
    </location>
</feature>
<dbReference type="OrthoDB" id="5375886at2759"/>
<proteinExistence type="predicted"/>
<gene>
    <name evidence="2" type="ORF">JDV02_008595</name>
</gene>
<accession>A0A9Q8QQP5</accession>
<dbReference type="EMBL" id="CP086361">
    <property type="protein sequence ID" value="UNI22732.1"/>
    <property type="molecule type" value="Genomic_DNA"/>
</dbReference>
<feature type="compositionally biased region" description="Basic and acidic residues" evidence="1">
    <location>
        <begin position="56"/>
        <end position="67"/>
    </location>
</feature>
<evidence type="ECO:0000256" key="1">
    <source>
        <dbReference type="SAM" id="MobiDB-lite"/>
    </source>
</evidence>
<reference evidence="2" key="1">
    <citation type="submission" date="2021-11" db="EMBL/GenBank/DDBJ databases">
        <title>Purpureocillium_takamizusanense_genome.</title>
        <authorList>
            <person name="Nguyen N.-H."/>
        </authorList>
    </citation>
    <scope>NUCLEOTIDE SEQUENCE</scope>
    <source>
        <strain evidence="2">PT3</strain>
    </source>
</reference>
<feature type="region of interest" description="Disordered" evidence="1">
    <location>
        <begin position="1"/>
        <end position="67"/>
    </location>
</feature>
<name>A0A9Q8QQP5_9HYPO</name>
<sequence>MPEGHQSPPPERQSGRQLHDPPASGQGTDSAKNKDKTLKSELENLSSNPEGPMDSSLKDKFSKKEGN</sequence>
<keyword evidence="3" id="KW-1185">Reference proteome</keyword>
<evidence type="ECO:0000313" key="3">
    <source>
        <dbReference type="Proteomes" id="UP000829364"/>
    </source>
</evidence>
<organism evidence="2 3">
    <name type="scientific">Purpureocillium takamizusanense</name>
    <dbReference type="NCBI Taxonomy" id="2060973"/>
    <lineage>
        <taxon>Eukaryota</taxon>
        <taxon>Fungi</taxon>
        <taxon>Dikarya</taxon>
        <taxon>Ascomycota</taxon>
        <taxon>Pezizomycotina</taxon>
        <taxon>Sordariomycetes</taxon>
        <taxon>Hypocreomycetidae</taxon>
        <taxon>Hypocreales</taxon>
        <taxon>Ophiocordycipitaceae</taxon>
        <taxon>Purpureocillium</taxon>
    </lineage>
</organism>